<feature type="domain" description="Beta-lactamase-related" evidence="1">
    <location>
        <begin position="20"/>
        <end position="257"/>
    </location>
</feature>
<sequence length="301" mass="32220">MFSSLVSNGQLVTPQRLECMTPWWSFTKTVLAATALSLVRDGLAGLDDPVPGQPFTLRQLLRHEAGLADYGELAEYHAAVANNEAAWSASDMMQRLDGTRLRYTPGASWRYSNVGYMFVATLIERVTDLTLEEAVDRYALKPLGLANVRFATTRADLQEISPSNTSDYDPAWVYHGLLIGPISQAALFLDRVLGGHLLPTGLLQEMQTARTLSGPIPGRPWVTPGYGLGVMQGSIEGGLTLCGHTGCGPGSVIAVYRISNGDASACCASFEADANEGAVEAHVVQQLIQALQPAVAGGHLY</sequence>
<dbReference type="RefSeq" id="WP_150763991.1">
    <property type="nucleotide sequence ID" value="NZ_CABVHW010000004.1"/>
</dbReference>
<keyword evidence="2" id="KW-0121">Carboxypeptidase</keyword>
<evidence type="ECO:0000313" key="3">
    <source>
        <dbReference type="Proteomes" id="UP000381093"/>
    </source>
</evidence>
<gene>
    <name evidence="2" type="ORF">PS710_01597</name>
</gene>
<dbReference type="EMBL" id="CABVHW010000004">
    <property type="protein sequence ID" value="VVN87415.1"/>
    <property type="molecule type" value="Genomic_DNA"/>
</dbReference>
<dbReference type="Pfam" id="PF00144">
    <property type="entry name" value="Beta-lactamase"/>
    <property type="match status" value="1"/>
</dbReference>
<dbReference type="InterPro" id="IPR050491">
    <property type="entry name" value="AmpC-like"/>
</dbReference>
<dbReference type="EC" id="3.4.16.4" evidence="2"/>
<dbReference type="PANTHER" id="PTHR46825">
    <property type="entry name" value="D-ALANYL-D-ALANINE-CARBOXYPEPTIDASE/ENDOPEPTIDASE AMPH"/>
    <property type="match status" value="1"/>
</dbReference>
<dbReference type="PANTHER" id="PTHR46825:SF7">
    <property type="entry name" value="D-ALANYL-D-ALANINE CARBOXYPEPTIDASE"/>
    <property type="match status" value="1"/>
</dbReference>
<dbReference type="Gene3D" id="3.40.710.10">
    <property type="entry name" value="DD-peptidase/beta-lactamase superfamily"/>
    <property type="match status" value="1"/>
</dbReference>
<name>A0A5E7B8D1_PSEFL</name>
<keyword evidence="2" id="KW-0645">Protease</keyword>
<dbReference type="AlphaFoldDB" id="A0A5E7B8D1"/>
<evidence type="ECO:0000313" key="2">
    <source>
        <dbReference type="EMBL" id="VVN87415.1"/>
    </source>
</evidence>
<dbReference type="SUPFAM" id="SSF56601">
    <property type="entry name" value="beta-lactamase/transpeptidase-like"/>
    <property type="match status" value="1"/>
</dbReference>
<dbReference type="InterPro" id="IPR012338">
    <property type="entry name" value="Beta-lactam/transpept-like"/>
</dbReference>
<protein>
    <submittedName>
        <fullName evidence="2">D-alanyl-D-alanine carboxypeptidase</fullName>
        <ecNumber evidence="2">3.4.16.4</ecNumber>
    </submittedName>
</protein>
<dbReference type="Proteomes" id="UP000381093">
    <property type="component" value="Unassembled WGS sequence"/>
</dbReference>
<proteinExistence type="predicted"/>
<dbReference type="GO" id="GO:0009002">
    <property type="term" value="F:serine-type D-Ala-D-Ala carboxypeptidase activity"/>
    <property type="evidence" value="ECO:0007669"/>
    <property type="project" value="UniProtKB-EC"/>
</dbReference>
<organism evidence="2 3">
    <name type="scientific">Pseudomonas fluorescens</name>
    <dbReference type="NCBI Taxonomy" id="294"/>
    <lineage>
        <taxon>Bacteria</taxon>
        <taxon>Pseudomonadati</taxon>
        <taxon>Pseudomonadota</taxon>
        <taxon>Gammaproteobacteria</taxon>
        <taxon>Pseudomonadales</taxon>
        <taxon>Pseudomonadaceae</taxon>
        <taxon>Pseudomonas</taxon>
    </lineage>
</organism>
<reference evidence="2 3" key="1">
    <citation type="submission" date="2019-09" db="EMBL/GenBank/DDBJ databases">
        <authorList>
            <person name="Chandra G."/>
            <person name="Truman W A."/>
        </authorList>
    </citation>
    <scope>NUCLEOTIDE SEQUENCE [LARGE SCALE GENOMIC DNA]</scope>
    <source>
        <strain evidence="2">PS710</strain>
    </source>
</reference>
<evidence type="ECO:0000259" key="1">
    <source>
        <dbReference type="Pfam" id="PF00144"/>
    </source>
</evidence>
<dbReference type="InterPro" id="IPR001466">
    <property type="entry name" value="Beta-lactam-related"/>
</dbReference>
<accession>A0A5E7B8D1</accession>
<keyword evidence="2" id="KW-0378">Hydrolase</keyword>